<feature type="signal peptide" evidence="1">
    <location>
        <begin position="1"/>
        <end position="21"/>
    </location>
</feature>
<reference evidence="2" key="1">
    <citation type="submission" date="2021-01" db="EMBL/GenBank/DDBJ databases">
        <authorList>
            <person name="Corre E."/>
            <person name="Pelletier E."/>
            <person name="Niang G."/>
            <person name="Scheremetjew M."/>
            <person name="Finn R."/>
            <person name="Kale V."/>
            <person name="Holt S."/>
            <person name="Cochrane G."/>
            <person name="Meng A."/>
            <person name="Brown T."/>
            <person name="Cohen L."/>
        </authorList>
    </citation>
    <scope>NUCLEOTIDE SEQUENCE</scope>
    <source>
        <strain evidence="2">CCMP1756</strain>
    </source>
</reference>
<dbReference type="AlphaFoldDB" id="A0A7S4E7J7"/>
<gene>
    <name evidence="2" type="ORF">PCAL00307_LOCUS10032</name>
    <name evidence="3" type="ORF">PECAL_6P03250</name>
</gene>
<protein>
    <submittedName>
        <fullName evidence="2">Uncharacterized protein</fullName>
    </submittedName>
</protein>
<dbReference type="EMBL" id="HBIW01011701">
    <property type="protein sequence ID" value="CAE0694596.1"/>
    <property type="molecule type" value="Transcribed_RNA"/>
</dbReference>
<keyword evidence="1" id="KW-0732">Signal</keyword>
<dbReference type="Proteomes" id="UP000789595">
    <property type="component" value="Unassembled WGS sequence"/>
</dbReference>
<sequence>MRAMGHQLLLASCLLSITTHALQSPARTWHDIKWTPTSMRYYATRPPKDLPANNQTTFVACVRHFLVKRRRALLYVAYFALGVAPAKAVHHDKWTALRQKPADLGGIRTRRRRAQAISQFAGIGYSPRVVALAGLMLRALVKCFRAPLEPSIGFGVGTKLAARYAHREWLPCLVLGWYAGGPLWDVLDVKPPAWNKGVPIVVNRVRPGWKWPTRGGALIQPGVWEQGAPRESNAKLLLDLRAEMPGERAAEQRLLTLFYATRRIVDAAGRALPQGQAVDACLYNEPFDRGDAIGAGVPCLLEADGALVVAKDRTPWELSTFEPATDFETLEKALASAEAVAIPPDARLWAFALTGATSDEENDSF</sequence>
<keyword evidence="4" id="KW-1185">Reference proteome</keyword>
<proteinExistence type="predicted"/>
<dbReference type="EMBL" id="CAKKNE010000006">
    <property type="protein sequence ID" value="CAH0378729.1"/>
    <property type="molecule type" value="Genomic_DNA"/>
</dbReference>
<evidence type="ECO:0000313" key="4">
    <source>
        <dbReference type="Proteomes" id="UP000789595"/>
    </source>
</evidence>
<evidence type="ECO:0000313" key="2">
    <source>
        <dbReference type="EMBL" id="CAE0694596.1"/>
    </source>
</evidence>
<reference evidence="3" key="2">
    <citation type="submission" date="2021-11" db="EMBL/GenBank/DDBJ databases">
        <authorList>
            <consortium name="Genoscope - CEA"/>
            <person name="William W."/>
        </authorList>
    </citation>
    <scope>NUCLEOTIDE SEQUENCE</scope>
</reference>
<organism evidence="2">
    <name type="scientific">Pelagomonas calceolata</name>
    <dbReference type="NCBI Taxonomy" id="35677"/>
    <lineage>
        <taxon>Eukaryota</taxon>
        <taxon>Sar</taxon>
        <taxon>Stramenopiles</taxon>
        <taxon>Ochrophyta</taxon>
        <taxon>Pelagophyceae</taxon>
        <taxon>Pelagomonadales</taxon>
        <taxon>Pelagomonadaceae</taxon>
        <taxon>Pelagomonas</taxon>
    </lineage>
</organism>
<evidence type="ECO:0000256" key="1">
    <source>
        <dbReference type="SAM" id="SignalP"/>
    </source>
</evidence>
<accession>A0A7S4E7J7</accession>
<feature type="chain" id="PRO_5036404043" evidence="1">
    <location>
        <begin position="22"/>
        <end position="365"/>
    </location>
</feature>
<name>A0A7S4E7J7_9STRA</name>
<evidence type="ECO:0000313" key="3">
    <source>
        <dbReference type="EMBL" id="CAH0378729.1"/>
    </source>
</evidence>
<dbReference type="OrthoDB" id="10654824at2759"/>